<feature type="compositionally biased region" description="Polar residues" evidence="1">
    <location>
        <begin position="208"/>
        <end position="235"/>
    </location>
</feature>
<evidence type="ECO:0000313" key="2">
    <source>
        <dbReference type="EMBL" id="OCF46888.1"/>
    </source>
</evidence>
<protein>
    <submittedName>
        <fullName evidence="2">Uncharacterized protein</fullName>
    </submittedName>
</protein>
<sequence length="255" mass="28424">MISSDIPEGVPSTLQYPGLIFVLDTARAPALELPYLRSGNLTYASTSRPDGTIQWTPIHFLEIHLGTYDLNCHRTDLARSWVIGLNAVRTYHIISQTYLLAFEILDDALAELHRREQYAHPPKQLDMDTLFDLTSLRDRTAYQTKKNCPDYMNLTFALIADVFLKLDDLTLANEVARIWRVLGLTPVKVPLCRVQGVHLGYDIDHASSDGTPESKNSDSTLAETPTQKPKASKASSVVEGVKMSEQPFVSTPPAK</sequence>
<reference evidence="3" key="4">
    <citation type="submission" date="2024-02" db="EMBL/GenBank/DDBJ databases">
        <title>Comparative genomics of Cryptococcus and Kwoniella reveals pathogenesis evolution and contrasting modes of karyotype evolution via chromosome fusion or intercentromeric recombination.</title>
        <authorList>
            <person name="Coelho M.A."/>
            <person name="David-Palma M."/>
            <person name="Shea T."/>
            <person name="Bowers K."/>
            <person name="McGinley-Smith S."/>
            <person name="Mohammad A.W."/>
            <person name="Gnirke A."/>
            <person name="Yurkov A.M."/>
            <person name="Nowrousian M."/>
            <person name="Sun S."/>
            <person name="Cuomo C.A."/>
            <person name="Heitman J."/>
        </authorList>
    </citation>
    <scope>NUCLEOTIDE SEQUENCE</scope>
    <source>
        <strain evidence="3">CBS 10737</strain>
    </source>
</reference>
<dbReference type="RefSeq" id="XP_019008107.1">
    <property type="nucleotide sequence ID" value="XM_019158969.1"/>
</dbReference>
<evidence type="ECO:0000313" key="3">
    <source>
        <dbReference type="EMBL" id="WWC72508.1"/>
    </source>
</evidence>
<reference evidence="2" key="3">
    <citation type="submission" date="2016-07" db="EMBL/GenBank/DDBJ databases">
        <title>Evolution of pathogenesis and genome organization in the Tremellales.</title>
        <authorList>
            <person name="Cuomo C."/>
            <person name="Litvintseva A."/>
            <person name="Heitman J."/>
            <person name="Chen Y."/>
            <person name="Sun S."/>
            <person name="Springer D."/>
            <person name="Dromer F."/>
            <person name="Young S."/>
            <person name="Zeng Q."/>
            <person name="Chapman S."/>
            <person name="Gujja S."/>
            <person name="Saif S."/>
            <person name="Birren B."/>
        </authorList>
    </citation>
    <scope>NUCLEOTIDE SEQUENCE</scope>
    <source>
        <strain evidence="2">CBS 10737</strain>
    </source>
</reference>
<reference evidence="3" key="2">
    <citation type="submission" date="2013-07" db="EMBL/GenBank/DDBJ databases">
        <authorList>
            <consortium name="The Broad Institute Genome Sequencing Platform"/>
            <person name="Cuomo C."/>
            <person name="Litvintseva A."/>
            <person name="Chen Y."/>
            <person name="Heitman J."/>
            <person name="Sun S."/>
            <person name="Springer D."/>
            <person name="Dromer F."/>
            <person name="Young S.K."/>
            <person name="Zeng Q."/>
            <person name="Gargeya S."/>
            <person name="Fitzgerald M."/>
            <person name="Abouelleil A."/>
            <person name="Alvarado L."/>
            <person name="Berlin A.M."/>
            <person name="Chapman S.B."/>
            <person name="Dewar J."/>
            <person name="Goldberg J."/>
            <person name="Griggs A."/>
            <person name="Gujja S."/>
            <person name="Hansen M."/>
            <person name="Howarth C."/>
            <person name="Imamovic A."/>
            <person name="Larimer J."/>
            <person name="McCowan C."/>
            <person name="Murphy C."/>
            <person name="Pearson M."/>
            <person name="Priest M."/>
            <person name="Roberts A."/>
            <person name="Saif S."/>
            <person name="Shea T."/>
            <person name="Sykes S."/>
            <person name="Wortman J."/>
            <person name="Nusbaum C."/>
            <person name="Birren B."/>
        </authorList>
    </citation>
    <scope>NUCLEOTIDE SEQUENCE</scope>
    <source>
        <strain evidence="3">CBS 10737</strain>
    </source>
</reference>
<name>A0A1B9HUF0_9TREE</name>
<dbReference type="EMBL" id="KI894015">
    <property type="protein sequence ID" value="OCF46888.1"/>
    <property type="molecule type" value="Genomic_DNA"/>
</dbReference>
<gene>
    <name evidence="2" type="ORF">I206_07275</name>
    <name evidence="3" type="ORF">I206_106470</name>
</gene>
<accession>A0A1B9HUF0</accession>
<dbReference type="Proteomes" id="UP000094020">
    <property type="component" value="Chromosome 9"/>
</dbReference>
<keyword evidence="4" id="KW-1185">Reference proteome</keyword>
<dbReference type="GeneID" id="30175644"/>
<feature type="region of interest" description="Disordered" evidence="1">
    <location>
        <begin position="205"/>
        <end position="255"/>
    </location>
</feature>
<evidence type="ECO:0000256" key="1">
    <source>
        <dbReference type="SAM" id="MobiDB-lite"/>
    </source>
</evidence>
<organism evidence="2">
    <name type="scientific">Kwoniella pini CBS 10737</name>
    <dbReference type="NCBI Taxonomy" id="1296096"/>
    <lineage>
        <taxon>Eukaryota</taxon>
        <taxon>Fungi</taxon>
        <taxon>Dikarya</taxon>
        <taxon>Basidiomycota</taxon>
        <taxon>Agaricomycotina</taxon>
        <taxon>Tremellomycetes</taxon>
        <taxon>Tremellales</taxon>
        <taxon>Cryptococcaceae</taxon>
        <taxon>Kwoniella</taxon>
    </lineage>
</organism>
<proteinExistence type="predicted"/>
<reference evidence="2" key="1">
    <citation type="submission" date="2013-07" db="EMBL/GenBank/DDBJ databases">
        <title>The Genome Sequence of Cryptococcus pinus CBS10737.</title>
        <authorList>
            <consortium name="The Broad Institute Genome Sequencing Platform"/>
            <person name="Cuomo C."/>
            <person name="Litvintseva A."/>
            <person name="Chen Y."/>
            <person name="Heitman J."/>
            <person name="Sun S."/>
            <person name="Springer D."/>
            <person name="Dromer F."/>
            <person name="Young S.K."/>
            <person name="Zeng Q."/>
            <person name="Gargeya S."/>
            <person name="Fitzgerald M."/>
            <person name="Abouelleil A."/>
            <person name="Alvarado L."/>
            <person name="Berlin A.M."/>
            <person name="Chapman S.B."/>
            <person name="Dewar J."/>
            <person name="Goldberg J."/>
            <person name="Griggs A."/>
            <person name="Gujja S."/>
            <person name="Hansen M."/>
            <person name="Howarth C."/>
            <person name="Imamovic A."/>
            <person name="Larimer J."/>
            <person name="McCowan C."/>
            <person name="Murphy C."/>
            <person name="Pearson M."/>
            <person name="Priest M."/>
            <person name="Roberts A."/>
            <person name="Saif S."/>
            <person name="Shea T."/>
            <person name="Sykes S."/>
            <person name="Wortman J."/>
            <person name="Nusbaum C."/>
            <person name="Birren B."/>
        </authorList>
    </citation>
    <scope>NUCLEOTIDE SEQUENCE [LARGE SCALE GENOMIC DNA]</scope>
    <source>
        <strain evidence="2">CBS 10737</strain>
    </source>
</reference>
<dbReference type="EMBL" id="CP144527">
    <property type="protein sequence ID" value="WWC72508.1"/>
    <property type="molecule type" value="Genomic_DNA"/>
</dbReference>
<dbReference type="KEGG" id="kpin:30175644"/>
<dbReference type="AlphaFoldDB" id="A0A1B9HUF0"/>
<evidence type="ECO:0000313" key="4">
    <source>
        <dbReference type="Proteomes" id="UP000094020"/>
    </source>
</evidence>